<evidence type="ECO:0000313" key="2">
    <source>
        <dbReference type="EMBL" id="KAK2599231.1"/>
    </source>
</evidence>
<keyword evidence="3" id="KW-1185">Reference proteome</keyword>
<proteinExistence type="predicted"/>
<feature type="compositionally biased region" description="Acidic residues" evidence="1">
    <location>
        <begin position="271"/>
        <end position="307"/>
    </location>
</feature>
<feature type="region of interest" description="Disordered" evidence="1">
    <location>
        <begin position="156"/>
        <end position="208"/>
    </location>
</feature>
<dbReference type="AlphaFoldDB" id="A0AAD9S4H6"/>
<organism evidence="2 3">
    <name type="scientific">Phomopsis amygdali</name>
    <name type="common">Fusicoccum amygdali</name>
    <dbReference type="NCBI Taxonomy" id="1214568"/>
    <lineage>
        <taxon>Eukaryota</taxon>
        <taxon>Fungi</taxon>
        <taxon>Dikarya</taxon>
        <taxon>Ascomycota</taxon>
        <taxon>Pezizomycotina</taxon>
        <taxon>Sordariomycetes</taxon>
        <taxon>Sordariomycetidae</taxon>
        <taxon>Diaporthales</taxon>
        <taxon>Diaporthaceae</taxon>
        <taxon>Diaporthe</taxon>
    </lineage>
</organism>
<feature type="compositionally biased region" description="Acidic residues" evidence="1">
    <location>
        <begin position="162"/>
        <end position="176"/>
    </location>
</feature>
<feature type="compositionally biased region" description="Basic and acidic residues" evidence="1">
    <location>
        <begin position="308"/>
        <end position="319"/>
    </location>
</feature>
<sequence>MLITPRDLPSIAQKAVEQVLRYHDGCDTGLAESYKAVIKDRIEEILPLKSLAADPAVANLEIVSDAALSFLDAYNLEHLDHPLNQRWLYISVQALAAIDLKPVLVCGDVRRLPTPSLRQAVAPTDLIADCTDDHQPEATRIDTDSGPNIDDHEILAAQIPTNDDETEDERVSDDDYEPRVAKTPGAAKTPRARKKRSSGPVVARGKDPWSDEEIRRLIKMKVQGQTHKEIGAILGRSEPACAIRHSIVLKEAEWMNFAQAYREKRAAGEMSDSDGENDEVREDEVMEESDQTLGDEEMTQDTEMEEVEQMRENEGANEE</sequence>
<evidence type="ECO:0008006" key="4">
    <source>
        <dbReference type="Google" id="ProtNLM"/>
    </source>
</evidence>
<gene>
    <name evidence="2" type="ORF">N8I77_011001</name>
</gene>
<reference evidence="2" key="1">
    <citation type="submission" date="2023-06" db="EMBL/GenBank/DDBJ databases">
        <authorList>
            <person name="Noh H."/>
        </authorList>
    </citation>
    <scope>NUCLEOTIDE SEQUENCE</scope>
    <source>
        <strain evidence="2">DUCC20226</strain>
    </source>
</reference>
<evidence type="ECO:0000313" key="3">
    <source>
        <dbReference type="Proteomes" id="UP001265746"/>
    </source>
</evidence>
<feature type="region of interest" description="Disordered" evidence="1">
    <location>
        <begin position="265"/>
        <end position="319"/>
    </location>
</feature>
<accession>A0AAD9S4H6</accession>
<protein>
    <recommendedName>
        <fullName evidence="4">Myb-like domain-containing protein</fullName>
    </recommendedName>
</protein>
<name>A0AAD9S4H6_PHOAM</name>
<comment type="caution">
    <text evidence="2">The sequence shown here is derived from an EMBL/GenBank/DDBJ whole genome shotgun (WGS) entry which is preliminary data.</text>
</comment>
<evidence type="ECO:0000256" key="1">
    <source>
        <dbReference type="SAM" id="MobiDB-lite"/>
    </source>
</evidence>
<dbReference type="Proteomes" id="UP001265746">
    <property type="component" value="Unassembled WGS sequence"/>
</dbReference>
<dbReference type="EMBL" id="JAUJFL010000007">
    <property type="protein sequence ID" value="KAK2599231.1"/>
    <property type="molecule type" value="Genomic_DNA"/>
</dbReference>